<feature type="chain" id="PRO_5046040909" evidence="4">
    <location>
        <begin position="30"/>
        <end position="423"/>
    </location>
</feature>
<keyword evidence="1" id="KW-0175">Coiled coil</keyword>
<feature type="compositionally biased region" description="Low complexity" evidence="2">
    <location>
        <begin position="131"/>
        <end position="143"/>
    </location>
</feature>
<feature type="region of interest" description="Disordered" evidence="2">
    <location>
        <begin position="117"/>
        <end position="143"/>
    </location>
</feature>
<dbReference type="Proteomes" id="UP001354931">
    <property type="component" value="Unassembled WGS sequence"/>
</dbReference>
<evidence type="ECO:0000256" key="1">
    <source>
        <dbReference type="SAM" id="Coils"/>
    </source>
</evidence>
<feature type="compositionally biased region" description="Polar residues" evidence="2">
    <location>
        <begin position="365"/>
        <end position="391"/>
    </location>
</feature>
<evidence type="ECO:0000256" key="2">
    <source>
        <dbReference type="SAM" id="MobiDB-lite"/>
    </source>
</evidence>
<reference evidence="5 6" key="1">
    <citation type="submission" date="2022-10" db="EMBL/GenBank/DDBJ databases">
        <authorList>
            <person name="Xie J."/>
            <person name="Shen N."/>
        </authorList>
    </citation>
    <scope>NUCLEOTIDE SEQUENCE [LARGE SCALE GENOMIC DNA]</scope>
    <source>
        <strain evidence="5 6">YIM65594</strain>
    </source>
</reference>
<keyword evidence="6" id="KW-1185">Reference proteome</keyword>
<proteinExistence type="predicted"/>
<dbReference type="NCBIfam" id="TIGR01167">
    <property type="entry name" value="LPXTG_anchor"/>
    <property type="match status" value="1"/>
</dbReference>
<protein>
    <submittedName>
        <fullName evidence="5">LPXTG cell wall anchor domain-containing protein</fullName>
    </submittedName>
</protein>
<organism evidence="5 6">
    <name type="scientific">Streptomyces endophyticus</name>
    <dbReference type="NCBI Taxonomy" id="714166"/>
    <lineage>
        <taxon>Bacteria</taxon>
        <taxon>Bacillati</taxon>
        <taxon>Actinomycetota</taxon>
        <taxon>Actinomycetes</taxon>
        <taxon>Kitasatosporales</taxon>
        <taxon>Streptomycetaceae</taxon>
        <taxon>Streptomyces</taxon>
    </lineage>
</organism>
<feature type="compositionally biased region" description="Acidic residues" evidence="2">
    <location>
        <begin position="192"/>
        <end position="204"/>
    </location>
</feature>
<feature type="coiled-coil region" evidence="1">
    <location>
        <begin position="43"/>
        <end position="73"/>
    </location>
</feature>
<keyword evidence="3" id="KW-0472">Membrane</keyword>
<evidence type="ECO:0000256" key="3">
    <source>
        <dbReference type="SAM" id="Phobius"/>
    </source>
</evidence>
<evidence type="ECO:0000313" key="5">
    <source>
        <dbReference type="EMBL" id="MEB8343597.1"/>
    </source>
</evidence>
<keyword evidence="3" id="KW-1133">Transmembrane helix</keyword>
<accession>A0ABU6FHT3</accession>
<feature type="transmembrane region" description="Helical" evidence="3">
    <location>
        <begin position="392"/>
        <end position="414"/>
    </location>
</feature>
<keyword evidence="3" id="KW-0812">Transmembrane</keyword>
<keyword evidence="4" id="KW-0732">Signal</keyword>
<gene>
    <name evidence="5" type="ORF">OKJ99_39530</name>
</gene>
<feature type="signal peptide" evidence="4">
    <location>
        <begin position="1"/>
        <end position="29"/>
    </location>
</feature>
<sequence length="423" mass="43156">MQIRQILATAAVAAVTAPVALLSVSPAFADTKPVAQTEQKPSIAELRKAVKEARQALKEAKATEQALEDKLDATTKPEHPLMVAVAEAQAAADKAAATKTAADTAVTEAQKKLDDAAEADKAAAEEELKKAQAAATEAATAKTDADAELAAAGKARDDARVELARQIDKAQKAVEEARVAKEAAEKALADARDDEPGEPSEPTDPDCAPDSSLKVALSGLPSKVAAGSSVDFKLSVTNTSERTLDEVLPYAEVAAFAKANGKDITDKLHLKAKQGGAWKTLGTGDIAGEFTNVKSGAGVEVPLRLTIDRSTPAGEGVSVAAGIHFNRDESCGYTEPAEYYFTINPVGAGNSNTPADKGNKPKPQGSASPVANSGNGSADTDGSLAHTGSSSALPTLGLAGGAAVVLGAGAVYVVRRRKADANS</sequence>
<comment type="caution">
    <text evidence="5">The sequence shown here is derived from an EMBL/GenBank/DDBJ whole genome shotgun (WGS) entry which is preliminary data.</text>
</comment>
<evidence type="ECO:0000313" key="6">
    <source>
        <dbReference type="Proteomes" id="UP001354931"/>
    </source>
</evidence>
<feature type="compositionally biased region" description="Basic and acidic residues" evidence="2">
    <location>
        <begin position="117"/>
        <end position="130"/>
    </location>
</feature>
<feature type="region of interest" description="Disordered" evidence="2">
    <location>
        <begin position="351"/>
        <end position="391"/>
    </location>
</feature>
<dbReference type="RefSeq" id="WP_326023274.1">
    <property type="nucleotide sequence ID" value="NZ_JAOZYC010000196.1"/>
</dbReference>
<dbReference type="EMBL" id="JAOZYC010000196">
    <property type="protein sequence ID" value="MEB8343597.1"/>
    <property type="molecule type" value="Genomic_DNA"/>
</dbReference>
<feature type="region of interest" description="Disordered" evidence="2">
    <location>
        <begin position="184"/>
        <end position="212"/>
    </location>
</feature>
<evidence type="ECO:0000256" key="4">
    <source>
        <dbReference type="SAM" id="SignalP"/>
    </source>
</evidence>
<name>A0ABU6FHT3_9ACTN</name>